<dbReference type="NCBIfam" id="TIGR00229">
    <property type="entry name" value="sensory_box"/>
    <property type="match status" value="4"/>
</dbReference>
<keyword evidence="6" id="KW-0902">Two-component regulatory system</keyword>
<dbReference type="Pfam" id="PF00072">
    <property type="entry name" value="Response_reg"/>
    <property type="match status" value="1"/>
</dbReference>
<dbReference type="Pfam" id="PF00512">
    <property type="entry name" value="HisKA"/>
    <property type="match status" value="1"/>
</dbReference>
<comment type="caution">
    <text evidence="12">The sequence shown here is derived from an EMBL/GenBank/DDBJ whole genome shotgun (WGS) entry which is preliminary data.</text>
</comment>
<evidence type="ECO:0000259" key="11">
    <source>
        <dbReference type="PROSITE" id="PS50113"/>
    </source>
</evidence>
<dbReference type="CDD" id="cd17546">
    <property type="entry name" value="REC_hyHK_CKI1_RcsC-like"/>
    <property type="match status" value="1"/>
</dbReference>
<feature type="domain" description="PAS" evidence="10">
    <location>
        <begin position="415"/>
        <end position="460"/>
    </location>
</feature>
<dbReference type="InterPro" id="IPR036890">
    <property type="entry name" value="HATPase_C_sf"/>
</dbReference>
<evidence type="ECO:0000256" key="7">
    <source>
        <dbReference type="PROSITE-ProRule" id="PRU00169"/>
    </source>
</evidence>
<dbReference type="InterPro" id="IPR003594">
    <property type="entry name" value="HATPase_dom"/>
</dbReference>
<comment type="catalytic activity">
    <reaction evidence="1">
        <text>ATP + protein L-histidine = ADP + protein N-phospho-L-histidine.</text>
        <dbReference type="EC" id="2.7.13.3"/>
    </reaction>
</comment>
<dbReference type="InterPro" id="IPR036097">
    <property type="entry name" value="HisK_dim/P_sf"/>
</dbReference>
<evidence type="ECO:0000256" key="2">
    <source>
        <dbReference type="ARBA" id="ARBA00012438"/>
    </source>
</evidence>
<sequence>MILTRGMVIPDNEDERLKALHTYDILDTFPEAEYDAITRLASYICHAPLALITFIDERRQWFKSAVGLPQGELPRAESFCRYTLLNDVLVEIPDLSQDEEFAAYEHVKGGLGVKFYASAPLIDPDGYRLGTLCVFDQQPKYLDDNQKDALRTLANEVISHLTLRKQKKELERNLKLHEDFYILFNSSSEIHYIADETSKIQLMNNAVETTLGIKPEQFIGRSLWEFVVGQTRNDFAHLIETGLRTKRSFEMDTCLLNSKGQERCISWSVINADGKWYGSGRDTTEQKKVKEQLEQLSLVASNVSNGVAITNDQNKVIWINKAFETITGYSFDDVSDKQMREVFKGDYIDQHTTDRIDELLNTRKAFEIEVSIERKDGQPMWLSVLNSPVLNKDGKVEKYIKVLLDITARKTAERDIEILSFASEKSPSGVLIRDSESRIIWMNEALENTLGYKLDELKGKVFGDMLIGENTDLDVLQIAKAAYDENKPYEIEIQIYKKDGTPCWVYLSNSPFFNKEGELERQITVCVDIAERKKAEEQLTMLSLVAGNTMSGVVINDANGNVEWINDAFEKITGFNIEHVKGKHLGDVLTGEHTDLSIIQHARDLSKNKQSFEVDLLVYRQDGQPLWISVINSVILDEEGRVKKYIEVIIDITAKKKAEMELIQAKEAALQLSRAKDMFISVMSHEIRTPLNAVIGMSHLLAEDNPTESQKENLSILKFSAENLMTLINDVLDFTKIETGNIELEKTSVDLRELVHSVVSSMRHNINGKEIYFKESIASDVPQCILGDRTRLIQILLNLASNAVKFTENGGVTIDLKVIEQSAQEVRIRFAVTDTGIGIPADKTNTIFESFKQASTDTTRKYGGTGLGLAITKRLVELHESRINVDSEIGRGSTFWFTITFKKADNTSTMSNEGAEIGLKINVLVVDDNQINRLLINKVLKKWNVQADFAENGLEAVQKVTANRNYDVVLMDIHMPEMGGLEATQVLRAKEDDYFKTLPIIALTASMLSNQLNQIEESGMNDFILKPFDPKNLYDKLSRYQQQ</sequence>
<dbReference type="AlphaFoldDB" id="A0A6I4IR81"/>
<dbReference type="InterPro" id="IPR013656">
    <property type="entry name" value="PAS_4"/>
</dbReference>
<dbReference type="InterPro" id="IPR029016">
    <property type="entry name" value="GAF-like_dom_sf"/>
</dbReference>
<organism evidence="12 13">
    <name type="scientific">Mucilaginibacter aquatilis</name>
    <dbReference type="NCBI Taxonomy" id="1517760"/>
    <lineage>
        <taxon>Bacteria</taxon>
        <taxon>Pseudomonadati</taxon>
        <taxon>Bacteroidota</taxon>
        <taxon>Sphingobacteriia</taxon>
        <taxon>Sphingobacteriales</taxon>
        <taxon>Sphingobacteriaceae</taxon>
        <taxon>Mucilaginibacter</taxon>
    </lineage>
</organism>
<dbReference type="EC" id="2.7.13.3" evidence="2"/>
<dbReference type="PANTHER" id="PTHR45339">
    <property type="entry name" value="HYBRID SIGNAL TRANSDUCTION HISTIDINE KINASE J"/>
    <property type="match status" value="1"/>
</dbReference>
<dbReference type="InterPro" id="IPR001610">
    <property type="entry name" value="PAC"/>
</dbReference>
<dbReference type="Pfam" id="PF01590">
    <property type="entry name" value="GAF"/>
    <property type="match status" value="1"/>
</dbReference>
<dbReference type="InterPro" id="IPR035965">
    <property type="entry name" value="PAS-like_dom_sf"/>
</dbReference>
<dbReference type="OrthoDB" id="9811889at2"/>
<keyword evidence="5" id="KW-0418">Kinase</keyword>
<evidence type="ECO:0000256" key="5">
    <source>
        <dbReference type="ARBA" id="ARBA00022777"/>
    </source>
</evidence>
<feature type="modified residue" description="4-aspartylphosphate" evidence="7">
    <location>
        <position position="972"/>
    </location>
</feature>
<feature type="domain" description="PAS" evidence="10">
    <location>
        <begin position="538"/>
        <end position="585"/>
    </location>
</feature>
<keyword evidence="13" id="KW-1185">Reference proteome</keyword>
<feature type="domain" description="Response regulatory" evidence="9">
    <location>
        <begin position="922"/>
        <end position="1041"/>
    </location>
</feature>
<feature type="domain" description="PAC" evidence="11">
    <location>
        <begin position="489"/>
        <end position="541"/>
    </location>
</feature>
<dbReference type="CDD" id="cd16922">
    <property type="entry name" value="HATPase_EvgS-ArcB-TorS-like"/>
    <property type="match status" value="1"/>
</dbReference>
<evidence type="ECO:0000256" key="3">
    <source>
        <dbReference type="ARBA" id="ARBA00022553"/>
    </source>
</evidence>
<dbReference type="SMART" id="SM00448">
    <property type="entry name" value="REC"/>
    <property type="match status" value="1"/>
</dbReference>
<evidence type="ECO:0000259" key="9">
    <source>
        <dbReference type="PROSITE" id="PS50110"/>
    </source>
</evidence>
<dbReference type="SMART" id="SM00387">
    <property type="entry name" value="HATPase_c"/>
    <property type="match status" value="1"/>
</dbReference>
<dbReference type="Gene3D" id="3.30.450.20">
    <property type="entry name" value="PAS domain"/>
    <property type="match status" value="4"/>
</dbReference>
<feature type="domain" description="PAS" evidence="10">
    <location>
        <begin position="176"/>
        <end position="246"/>
    </location>
</feature>
<reference evidence="12 13" key="1">
    <citation type="submission" date="2019-12" db="EMBL/GenBank/DDBJ databases">
        <title>Mucilaginibacter sp. HME9299 genome sequencing and assembly.</title>
        <authorList>
            <person name="Kang H."/>
            <person name="Kim H."/>
            <person name="Joh K."/>
        </authorList>
    </citation>
    <scope>NUCLEOTIDE SEQUENCE [LARGE SCALE GENOMIC DNA]</scope>
    <source>
        <strain evidence="12 13">HME9299</strain>
    </source>
</reference>
<evidence type="ECO:0000256" key="6">
    <source>
        <dbReference type="ARBA" id="ARBA00023012"/>
    </source>
</evidence>
<dbReference type="Gene3D" id="1.10.287.130">
    <property type="match status" value="1"/>
</dbReference>
<dbReference type="InterPro" id="IPR005467">
    <property type="entry name" value="His_kinase_dom"/>
</dbReference>
<dbReference type="InterPro" id="IPR000700">
    <property type="entry name" value="PAS-assoc_C"/>
</dbReference>
<dbReference type="InterPro" id="IPR011006">
    <property type="entry name" value="CheY-like_superfamily"/>
</dbReference>
<dbReference type="SUPFAM" id="SSF52172">
    <property type="entry name" value="CheY-like"/>
    <property type="match status" value="1"/>
</dbReference>
<dbReference type="Gene3D" id="3.30.450.40">
    <property type="match status" value="1"/>
</dbReference>
<dbReference type="Pfam" id="PF08448">
    <property type="entry name" value="PAS_4"/>
    <property type="match status" value="1"/>
</dbReference>
<dbReference type="SUPFAM" id="SSF55781">
    <property type="entry name" value="GAF domain-like"/>
    <property type="match status" value="1"/>
</dbReference>
<dbReference type="SMART" id="SM00091">
    <property type="entry name" value="PAS"/>
    <property type="match status" value="4"/>
</dbReference>
<dbReference type="PANTHER" id="PTHR45339:SF1">
    <property type="entry name" value="HYBRID SIGNAL TRANSDUCTION HISTIDINE KINASE J"/>
    <property type="match status" value="1"/>
</dbReference>
<dbReference type="Gene3D" id="3.40.50.2300">
    <property type="match status" value="1"/>
</dbReference>
<dbReference type="PROSITE" id="PS50110">
    <property type="entry name" value="RESPONSE_REGULATORY"/>
    <property type="match status" value="1"/>
</dbReference>
<dbReference type="SMART" id="SM00086">
    <property type="entry name" value="PAC"/>
    <property type="match status" value="3"/>
</dbReference>
<dbReference type="InterPro" id="IPR001789">
    <property type="entry name" value="Sig_transdc_resp-reg_receiver"/>
</dbReference>
<dbReference type="InterPro" id="IPR003018">
    <property type="entry name" value="GAF"/>
</dbReference>
<dbReference type="Proteomes" id="UP000434850">
    <property type="component" value="Unassembled WGS sequence"/>
</dbReference>
<feature type="domain" description="Histidine kinase" evidence="8">
    <location>
        <begin position="682"/>
        <end position="903"/>
    </location>
</feature>
<dbReference type="InterPro" id="IPR004358">
    <property type="entry name" value="Sig_transdc_His_kin-like_C"/>
</dbReference>
<dbReference type="SUPFAM" id="SSF55874">
    <property type="entry name" value="ATPase domain of HSP90 chaperone/DNA topoisomerase II/histidine kinase"/>
    <property type="match status" value="1"/>
</dbReference>
<proteinExistence type="predicted"/>
<dbReference type="Gene3D" id="3.30.565.10">
    <property type="entry name" value="Histidine kinase-like ATPase, C-terminal domain"/>
    <property type="match status" value="1"/>
</dbReference>
<evidence type="ECO:0000256" key="1">
    <source>
        <dbReference type="ARBA" id="ARBA00000085"/>
    </source>
</evidence>
<evidence type="ECO:0000256" key="4">
    <source>
        <dbReference type="ARBA" id="ARBA00022679"/>
    </source>
</evidence>
<accession>A0A6I4IR81</accession>
<dbReference type="PROSITE" id="PS50112">
    <property type="entry name" value="PAS"/>
    <property type="match status" value="4"/>
</dbReference>
<evidence type="ECO:0000313" key="13">
    <source>
        <dbReference type="Proteomes" id="UP000434850"/>
    </source>
</evidence>
<evidence type="ECO:0000259" key="8">
    <source>
        <dbReference type="PROSITE" id="PS50109"/>
    </source>
</evidence>
<name>A0A6I4IR81_9SPHI</name>
<evidence type="ECO:0000259" key="10">
    <source>
        <dbReference type="PROSITE" id="PS50112"/>
    </source>
</evidence>
<dbReference type="SMART" id="SM00388">
    <property type="entry name" value="HisKA"/>
    <property type="match status" value="1"/>
</dbReference>
<dbReference type="EMBL" id="WQLA01000006">
    <property type="protein sequence ID" value="MVN92394.1"/>
    <property type="molecule type" value="Genomic_DNA"/>
</dbReference>
<dbReference type="SUPFAM" id="SSF55785">
    <property type="entry name" value="PYP-like sensor domain (PAS domain)"/>
    <property type="match status" value="4"/>
</dbReference>
<dbReference type="SMART" id="SM00065">
    <property type="entry name" value="GAF"/>
    <property type="match status" value="1"/>
</dbReference>
<keyword evidence="4" id="KW-0808">Transferase</keyword>
<dbReference type="InterPro" id="IPR003661">
    <property type="entry name" value="HisK_dim/P_dom"/>
</dbReference>
<protein>
    <recommendedName>
        <fullName evidence="2">histidine kinase</fullName>
        <ecNumber evidence="2">2.7.13.3</ecNumber>
    </recommendedName>
</protein>
<evidence type="ECO:0000313" key="12">
    <source>
        <dbReference type="EMBL" id="MVN92394.1"/>
    </source>
</evidence>
<feature type="domain" description="PAC" evidence="11">
    <location>
        <begin position="610"/>
        <end position="664"/>
    </location>
</feature>
<dbReference type="PROSITE" id="PS50113">
    <property type="entry name" value="PAC"/>
    <property type="match status" value="3"/>
</dbReference>
<dbReference type="PRINTS" id="PR00344">
    <property type="entry name" value="BCTRLSENSOR"/>
</dbReference>
<gene>
    <name evidence="12" type="ORF">GO816_14755</name>
</gene>
<keyword evidence="3 7" id="KW-0597">Phosphoprotein</keyword>
<dbReference type="PROSITE" id="PS50109">
    <property type="entry name" value="HIS_KIN"/>
    <property type="match status" value="1"/>
</dbReference>
<dbReference type="CDD" id="cd00130">
    <property type="entry name" value="PAS"/>
    <property type="match status" value="4"/>
</dbReference>
<dbReference type="RefSeq" id="WP_157542709.1">
    <property type="nucleotide sequence ID" value="NZ_WQLA01000006.1"/>
</dbReference>
<dbReference type="SUPFAM" id="SSF47384">
    <property type="entry name" value="Homodimeric domain of signal transducing histidine kinase"/>
    <property type="match status" value="1"/>
</dbReference>
<feature type="domain" description="PAC" evidence="11">
    <location>
        <begin position="366"/>
        <end position="418"/>
    </location>
</feature>
<dbReference type="GO" id="GO:0000155">
    <property type="term" value="F:phosphorelay sensor kinase activity"/>
    <property type="evidence" value="ECO:0007669"/>
    <property type="project" value="InterPro"/>
</dbReference>
<dbReference type="Pfam" id="PF02518">
    <property type="entry name" value="HATPase_c"/>
    <property type="match status" value="1"/>
</dbReference>
<dbReference type="CDD" id="cd00082">
    <property type="entry name" value="HisKA"/>
    <property type="match status" value="1"/>
</dbReference>
<dbReference type="Pfam" id="PF13426">
    <property type="entry name" value="PAS_9"/>
    <property type="match status" value="3"/>
</dbReference>
<dbReference type="InterPro" id="IPR000014">
    <property type="entry name" value="PAS"/>
</dbReference>
<dbReference type="FunFam" id="3.30.565.10:FF:000010">
    <property type="entry name" value="Sensor histidine kinase RcsC"/>
    <property type="match status" value="1"/>
</dbReference>
<feature type="domain" description="PAS" evidence="10">
    <location>
        <begin position="292"/>
        <end position="369"/>
    </location>
</feature>